<dbReference type="GO" id="GO:0004386">
    <property type="term" value="F:helicase activity"/>
    <property type="evidence" value="ECO:0007669"/>
    <property type="project" value="UniProtKB-KW"/>
</dbReference>
<evidence type="ECO:0000313" key="2">
    <source>
        <dbReference type="Proteomes" id="UP000002968"/>
    </source>
</evidence>
<protein>
    <submittedName>
        <fullName evidence="1">DNA/RNA helicase, superfamily II</fullName>
    </submittedName>
</protein>
<dbReference type="eggNOG" id="COG4581">
    <property type="taxonomic scope" value="Bacteria"/>
</dbReference>
<accession>D9XX87</accession>
<organism evidence="1 2">
    <name type="scientific">Streptomyces griseoflavus Tu4000</name>
    <dbReference type="NCBI Taxonomy" id="467200"/>
    <lineage>
        <taxon>Bacteria</taxon>
        <taxon>Bacillati</taxon>
        <taxon>Actinomycetota</taxon>
        <taxon>Actinomycetes</taxon>
        <taxon>Kitasatosporales</taxon>
        <taxon>Streptomycetaceae</taxon>
        <taxon>Streptomyces</taxon>
    </lineage>
</organism>
<dbReference type="Pfam" id="PF12029">
    <property type="entry name" value="DUF3516"/>
    <property type="match status" value="1"/>
</dbReference>
<keyword evidence="1" id="KW-0547">Nucleotide-binding</keyword>
<keyword evidence="1" id="KW-0067">ATP-binding</keyword>
<keyword evidence="1" id="KW-0378">Hydrolase</keyword>
<dbReference type="Proteomes" id="UP000002968">
    <property type="component" value="Unassembled WGS sequence"/>
</dbReference>
<dbReference type="InterPro" id="IPR021904">
    <property type="entry name" value="DUF3516"/>
</dbReference>
<proteinExistence type="predicted"/>
<dbReference type="STRING" id="467200.SSRG_05484"/>
<dbReference type="HOGENOM" id="CLU_2182478_0_0_11"/>
<reference evidence="1" key="1">
    <citation type="submission" date="2009-02" db="EMBL/GenBank/DDBJ databases">
        <title>Annotation of Streptomyces griseoflavus strain Tu4000.</title>
        <authorList>
            <consortium name="The Broad Institute Genome Sequencing Platform"/>
            <consortium name="Broad Institute Microbial Sequencing Center"/>
            <person name="Fischbach M."/>
            <person name="Godfrey P."/>
            <person name="Ward D."/>
            <person name="Young S."/>
            <person name="Zeng Q."/>
            <person name="Koehrsen M."/>
            <person name="Alvarado L."/>
            <person name="Berlin A.M."/>
            <person name="Bochicchio J."/>
            <person name="Borenstein D."/>
            <person name="Chapman S.B."/>
            <person name="Chen Z."/>
            <person name="Engels R."/>
            <person name="Freedman E."/>
            <person name="Gellesch M."/>
            <person name="Goldberg J."/>
            <person name="Griggs A."/>
            <person name="Gujja S."/>
            <person name="Heilman E.R."/>
            <person name="Heiman D.I."/>
            <person name="Hepburn T.A."/>
            <person name="Howarth C."/>
            <person name="Jen D."/>
            <person name="Larson L."/>
            <person name="Lewis B."/>
            <person name="Mehta T."/>
            <person name="Park D."/>
            <person name="Pearson M."/>
            <person name="Richards J."/>
            <person name="Roberts A."/>
            <person name="Saif S."/>
            <person name="Shea T.D."/>
            <person name="Shenoy N."/>
            <person name="Sisk P."/>
            <person name="Stolte C."/>
            <person name="Sykes S.N."/>
            <person name="Thomson T."/>
            <person name="Walk T."/>
            <person name="White J."/>
            <person name="Yandava C."/>
            <person name="Straight P."/>
            <person name="Clardy J."/>
            <person name="Hung D."/>
            <person name="Kolter R."/>
            <person name="Mekalanos J."/>
            <person name="Walker S."/>
            <person name="Walsh C.T."/>
            <person name="Wieland-Brown L.C."/>
            <person name="Haas B."/>
            <person name="Nusbaum C."/>
            <person name="Birren B."/>
        </authorList>
    </citation>
    <scope>NUCLEOTIDE SEQUENCE [LARGE SCALE GENOMIC DNA]</scope>
    <source>
        <strain evidence="1">Tu4000</strain>
    </source>
</reference>
<gene>
    <name evidence="1" type="ORF">SSRG_05484</name>
</gene>
<keyword evidence="2" id="KW-1185">Reference proteome</keyword>
<name>D9XX87_9ACTN</name>
<sequence length="109" mass="12048">MFRRVELAALDQLDELGGLDSDAGWDAGAWGDAMDKYWDEYEELGTGPDARGPKLLLIEEEPENALWRVRQIFDDPSGDHDWGISAEVDLTASDAEGRAVVRVTDVGQL</sequence>
<dbReference type="AlphaFoldDB" id="D9XX87"/>
<evidence type="ECO:0000313" key="1">
    <source>
        <dbReference type="EMBL" id="EFL42680.1"/>
    </source>
</evidence>
<keyword evidence="1" id="KW-0347">Helicase</keyword>
<dbReference type="EMBL" id="GG657758">
    <property type="protein sequence ID" value="EFL42680.1"/>
    <property type="molecule type" value="Genomic_DNA"/>
</dbReference>